<keyword evidence="6" id="KW-1185">Reference proteome</keyword>
<name>A0A371I455_MUCPR</name>
<feature type="domain" description="GAG-pre-integrase" evidence="3">
    <location>
        <begin position="96"/>
        <end position="170"/>
    </location>
</feature>
<comment type="caution">
    <text evidence="5">The sequence shown here is derived from an EMBL/GenBank/DDBJ whole genome shotgun (WGS) entry which is preliminary data.</text>
</comment>
<organism evidence="5 6">
    <name type="scientific">Mucuna pruriens</name>
    <name type="common">Velvet bean</name>
    <name type="synonym">Dolichos pruriens</name>
    <dbReference type="NCBI Taxonomy" id="157652"/>
    <lineage>
        <taxon>Eukaryota</taxon>
        <taxon>Viridiplantae</taxon>
        <taxon>Streptophyta</taxon>
        <taxon>Embryophyta</taxon>
        <taxon>Tracheophyta</taxon>
        <taxon>Spermatophyta</taxon>
        <taxon>Magnoliopsida</taxon>
        <taxon>eudicotyledons</taxon>
        <taxon>Gunneridae</taxon>
        <taxon>Pentapetalae</taxon>
        <taxon>rosids</taxon>
        <taxon>fabids</taxon>
        <taxon>Fabales</taxon>
        <taxon>Fabaceae</taxon>
        <taxon>Papilionoideae</taxon>
        <taxon>50 kb inversion clade</taxon>
        <taxon>NPAAA clade</taxon>
        <taxon>indigoferoid/millettioid clade</taxon>
        <taxon>Phaseoleae</taxon>
        <taxon>Mucuna</taxon>
    </lineage>
</organism>
<keyword evidence="2" id="KW-0812">Transmembrane</keyword>
<sequence length="289" mass="33529">MVTEKSSTKGSTFEESPPQNDTCYKLYGKEKVLERMARNKCPTQTWHPKKQLIAVANEDHVSIVESGNVQLQSSLSPHNYLATGRIIGISKEQGRLYYLQHTKIGNNTNKEDLPSSQRATLETWTTSQIWFHHKRLGHLSFSLFKTMIPHLFTKEFVESFHCDLCQFSKHHPVTFSPNNNKVLFFLTLFILMCGNQLVTLYRGLNERKNCYLLEVVRVLLFQISIPNLNICYPSFFFSLHVKPFLFGCVAFVYSHNPHRGKLDSRVVKCVFIGYLSNKKRFKCYHPLSR</sequence>
<accession>A0A371I455</accession>
<dbReference type="Proteomes" id="UP000257109">
    <property type="component" value="Unassembled WGS sequence"/>
</dbReference>
<feature type="transmembrane region" description="Helical" evidence="2">
    <location>
        <begin position="182"/>
        <end position="204"/>
    </location>
</feature>
<proteinExistence type="predicted"/>
<feature type="non-terminal residue" evidence="5">
    <location>
        <position position="1"/>
    </location>
</feature>
<gene>
    <name evidence="5" type="ORF">CR513_05764</name>
</gene>
<reference evidence="5" key="1">
    <citation type="submission" date="2018-05" db="EMBL/GenBank/DDBJ databases">
        <title>Draft genome of Mucuna pruriens seed.</title>
        <authorList>
            <person name="Nnadi N.E."/>
            <person name="Vos R."/>
            <person name="Hasami M.H."/>
            <person name="Devisetty U.K."/>
            <person name="Aguiy J.C."/>
        </authorList>
    </citation>
    <scope>NUCLEOTIDE SEQUENCE [LARGE SCALE GENOMIC DNA]</scope>
    <source>
        <strain evidence="5">JCA_2017</strain>
    </source>
</reference>
<dbReference type="EMBL" id="QJKJ01000965">
    <property type="protein sequence ID" value="RDY09815.1"/>
    <property type="molecule type" value="Genomic_DNA"/>
</dbReference>
<evidence type="ECO:0000259" key="3">
    <source>
        <dbReference type="Pfam" id="PF13976"/>
    </source>
</evidence>
<dbReference type="InterPro" id="IPR057670">
    <property type="entry name" value="SH3_retrovirus"/>
</dbReference>
<dbReference type="Pfam" id="PF25597">
    <property type="entry name" value="SH3_retrovirus"/>
    <property type="match status" value="1"/>
</dbReference>
<evidence type="ECO:0000313" key="6">
    <source>
        <dbReference type="Proteomes" id="UP000257109"/>
    </source>
</evidence>
<dbReference type="AlphaFoldDB" id="A0A371I455"/>
<dbReference type="Pfam" id="PF13976">
    <property type="entry name" value="gag_pre-integrs"/>
    <property type="match status" value="1"/>
</dbReference>
<keyword evidence="2" id="KW-1133">Transmembrane helix</keyword>
<feature type="region of interest" description="Disordered" evidence="1">
    <location>
        <begin position="1"/>
        <end position="20"/>
    </location>
</feature>
<dbReference type="InterPro" id="IPR025724">
    <property type="entry name" value="GAG-pre-integrase_dom"/>
</dbReference>
<evidence type="ECO:0000256" key="2">
    <source>
        <dbReference type="SAM" id="Phobius"/>
    </source>
</evidence>
<evidence type="ECO:0000256" key="1">
    <source>
        <dbReference type="SAM" id="MobiDB-lite"/>
    </source>
</evidence>
<evidence type="ECO:0000259" key="4">
    <source>
        <dbReference type="Pfam" id="PF25597"/>
    </source>
</evidence>
<dbReference type="OrthoDB" id="2663223at2759"/>
<protein>
    <submittedName>
        <fullName evidence="5">Uncharacterized protein</fullName>
    </submittedName>
</protein>
<evidence type="ECO:0000313" key="5">
    <source>
        <dbReference type="EMBL" id="RDY09815.1"/>
    </source>
</evidence>
<feature type="domain" description="Retroviral polymerase SH3-like" evidence="4">
    <location>
        <begin position="248"/>
        <end position="288"/>
    </location>
</feature>
<keyword evidence="2" id="KW-0472">Membrane</keyword>